<protein>
    <submittedName>
        <fullName evidence="8">Putative membrane protein</fullName>
    </submittedName>
</protein>
<dbReference type="InterPro" id="IPR037185">
    <property type="entry name" value="EmrE-like"/>
</dbReference>
<feature type="domain" description="EamA" evidence="7">
    <location>
        <begin position="146"/>
        <end position="276"/>
    </location>
</feature>
<dbReference type="SUPFAM" id="SSF103481">
    <property type="entry name" value="Multidrug resistance efflux transporter EmrE"/>
    <property type="match status" value="2"/>
</dbReference>
<keyword evidence="9" id="KW-1185">Reference proteome</keyword>
<feature type="transmembrane region" description="Helical" evidence="6">
    <location>
        <begin position="119"/>
        <end position="139"/>
    </location>
</feature>
<evidence type="ECO:0000256" key="6">
    <source>
        <dbReference type="SAM" id="Phobius"/>
    </source>
</evidence>
<dbReference type="RefSeq" id="WP_066518458.1">
    <property type="nucleotide sequence ID" value="NZ_CABMOF010000001.1"/>
</dbReference>
<feature type="transmembrane region" description="Helical" evidence="6">
    <location>
        <begin position="262"/>
        <end position="280"/>
    </location>
</feature>
<sequence length="294" mass="32555">MKGEYIKYIFALLLFGSNGIVASSIPLHSYEIVLLRTLVGSLFLILIFSFSEKKLQGRRNRKHFVYLVISGAAMGTSWMFLYEAYTQIGVGIATLIYYCGPVIVMALSSFLFRESLTRAVICGFVAVFAGMFLLNATALSSGGKHWGILCGIFSAVLYSVMVIFNKKATSVSGLENSMWQLVISFITVAIFTLFQQKSTPQVILRNILPILILGIVNTGIGCYLYFSAVHKLRVQSVAIWGYLEPLSALFFSFLFLHEEMSILQAVGAAFIIGGAAYGEYSNAKRRKAAELQRF</sequence>
<dbReference type="Pfam" id="PF00892">
    <property type="entry name" value="EamA"/>
    <property type="match status" value="2"/>
</dbReference>
<dbReference type="InterPro" id="IPR000620">
    <property type="entry name" value="EamA_dom"/>
</dbReference>
<dbReference type="GO" id="GO:0016020">
    <property type="term" value="C:membrane"/>
    <property type="evidence" value="ECO:0007669"/>
    <property type="project" value="UniProtKB-SubCell"/>
</dbReference>
<evidence type="ECO:0000256" key="2">
    <source>
        <dbReference type="ARBA" id="ARBA00007362"/>
    </source>
</evidence>
<gene>
    <name evidence="8" type="ORF">HMPREF3293_02150</name>
</gene>
<evidence type="ECO:0000313" key="9">
    <source>
        <dbReference type="Proteomes" id="UP000070366"/>
    </source>
</evidence>
<feature type="domain" description="EamA" evidence="7">
    <location>
        <begin position="9"/>
        <end position="135"/>
    </location>
</feature>
<feature type="transmembrane region" description="Helical" evidence="6">
    <location>
        <begin position="63"/>
        <end position="82"/>
    </location>
</feature>
<evidence type="ECO:0000313" key="8">
    <source>
        <dbReference type="EMBL" id="KXK64903.1"/>
    </source>
</evidence>
<dbReference type="EMBL" id="LSZW01000063">
    <property type="protein sequence ID" value="KXK64903.1"/>
    <property type="molecule type" value="Genomic_DNA"/>
</dbReference>
<reference evidence="8 9" key="1">
    <citation type="submission" date="2016-02" db="EMBL/GenBank/DDBJ databases">
        <authorList>
            <person name="Wen L."/>
            <person name="He K."/>
            <person name="Yang H."/>
        </authorList>
    </citation>
    <scope>NUCLEOTIDE SEQUENCE [LARGE SCALE GENOMIC DNA]</scope>
    <source>
        <strain evidence="8 9">DSM 22607</strain>
    </source>
</reference>
<dbReference type="OrthoDB" id="9814238at2"/>
<evidence type="ECO:0000256" key="1">
    <source>
        <dbReference type="ARBA" id="ARBA00004141"/>
    </source>
</evidence>
<name>A0A136Q2K2_9FIRM</name>
<dbReference type="AlphaFoldDB" id="A0A136Q2K2"/>
<dbReference type="Gene3D" id="1.10.3730.20">
    <property type="match status" value="2"/>
</dbReference>
<comment type="similarity">
    <text evidence="2">Belongs to the EamA transporter family.</text>
</comment>
<keyword evidence="5 6" id="KW-0472">Membrane</keyword>
<keyword evidence="3 6" id="KW-0812">Transmembrane</keyword>
<dbReference type="PANTHER" id="PTHR32322">
    <property type="entry name" value="INNER MEMBRANE TRANSPORTER"/>
    <property type="match status" value="1"/>
</dbReference>
<comment type="subcellular location">
    <subcellularLocation>
        <location evidence="1">Membrane</location>
        <topology evidence="1">Multi-pass membrane protein</topology>
    </subcellularLocation>
</comment>
<keyword evidence="4 6" id="KW-1133">Transmembrane helix</keyword>
<feature type="transmembrane region" description="Helical" evidence="6">
    <location>
        <begin position="145"/>
        <end position="165"/>
    </location>
</feature>
<dbReference type="KEGG" id="cmiu:B1H56_04540"/>
<dbReference type="Proteomes" id="UP000070366">
    <property type="component" value="Unassembled WGS sequence"/>
</dbReference>
<dbReference type="STRING" id="626937.HMPREF3293_02150"/>
<accession>A0A136Q2K2</accession>
<proteinExistence type="inferred from homology"/>
<feature type="transmembrane region" description="Helical" evidence="6">
    <location>
        <begin position="207"/>
        <end position="226"/>
    </location>
</feature>
<feature type="transmembrane region" description="Helical" evidence="6">
    <location>
        <begin position="88"/>
        <end position="112"/>
    </location>
</feature>
<organism evidence="8 9">
    <name type="scientific">Christensenella minuta</name>
    <dbReference type="NCBI Taxonomy" id="626937"/>
    <lineage>
        <taxon>Bacteria</taxon>
        <taxon>Bacillati</taxon>
        <taxon>Bacillota</taxon>
        <taxon>Clostridia</taxon>
        <taxon>Christensenellales</taxon>
        <taxon>Christensenellaceae</taxon>
        <taxon>Christensenella</taxon>
    </lineage>
</organism>
<dbReference type="PANTHER" id="PTHR32322:SF2">
    <property type="entry name" value="EAMA DOMAIN-CONTAINING PROTEIN"/>
    <property type="match status" value="1"/>
</dbReference>
<feature type="transmembrane region" description="Helical" evidence="6">
    <location>
        <begin position="177"/>
        <end position="195"/>
    </location>
</feature>
<feature type="transmembrane region" description="Helical" evidence="6">
    <location>
        <begin position="32"/>
        <end position="51"/>
    </location>
</feature>
<evidence type="ECO:0000256" key="5">
    <source>
        <dbReference type="ARBA" id="ARBA00023136"/>
    </source>
</evidence>
<feature type="transmembrane region" description="Helical" evidence="6">
    <location>
        <begin position="238"/>
        <end position="256"/>
    </location>
</feature>
<dbReference type="PATRIC" id="fig|626937.4.peg.2120"/>
<evidence type="ECO:0000256" key="4">
    <source>
        <dbReference type="ARBA" id="ARBA00022989"/>
    </source>
</evidence>
<dbReference type="InterPro" id="IPR050638">
    <property type="entry name" value="AA-Vitamin_Transporters"/>
</dbReference>
<comment type="caution">
    <text evidence="8">The sequence shown here is derived from an EMBL/GenBank/DDBJ whole genome shotgun (WGS) entry which is preliminary data.</text>
</comment>
<evidence type="ECO:0000256" key="3">
    <source>
        <dbReference type="ARBA" id="ARBA00022692"/>
    </source>
</evidence>
<evidence type="ECO:0000259" key="7">
    <source>
        <dbReference type="Pfam" id="PF00892"/>
    </source>
</evidence>